<organism evidence="1 2">
    <name type="scientific">Acrobeloides nanus</name>
    <dbReference type="NCBI Taxonomy" id="290746"/>
    <lineage>
        <taxon>Eukaryota</taxon>
        <taxon>Metazoa</taxon>
        <taxon>Ecdysozoa</taxon>
        <taxon>Nematoda</taxon>
        <taxon>Chromadorea</taxon>
        <taxon>Rhabditida</taxon>
        <taxon>Tylenchina</taxon>
        <taxon>Cephalobomorpha</taxon>
        <taxon>Cephaloboidea</taxon>
        <taxon>Cephalobidae</taxon>
        <taxon>Acrobeloides</taxon>
    </lineage>
</organism>
<evidence type="ECO:0000313" key="2">
    <source>
        <dbReference type="WBParaSite" id="ACRNAN_scaffold7164.g16091.t1"/>
    </source>
</evidence>
<protein>
    <submittedName>
        <fullName evidence="2">L-Fucosyltransferase</fullName>
    </submittedName>
</protein>
<dbReference type="PANTHER" id="PTHR22898">
    <property type="entry name" value="UNCHARACTERIZED GLYCOSOL TRANSFERASE-RELATED"/>
    <property type="match status" value="1"/>
</dbReference>
<dbReference type="Proteomes" id="UP000887540">
    <property type="component" value="Unplaced"/>
</dbReference>
<name>A0A914ECY2_9BILA</name>
<keyword evidence="1" id="KW-1185">Reference proteome</keyword>
<evidence type="ECO:0000313" key="1">
    <source>
        <dbReference type="Proteomes" id="UP000887540"/>
    </source>
</evidence>
<proteinExistence type="predicted"/>
<accession>A0A914ECY2</accession>
<sequence>MKTELESTFTNIFTFVKLKNVNYDDYSLIDFAKKRYYENPNKLRNITTTFLEVTGRHLPSYRYFDEYRNIILNIFAFTDDMNKIVNAYAKSIIQENNHIFCVHTRRGDFIKHKTLLESRKEFVEPAIEYSVKYIKENLNLEHITLLLIGDDRNFLNSLNVKLVNNVHKLKTHSREEDMAFCVQYCDSLLLSSSASTFVTATTSWRSLKVFDHFV</sequence>
<dbReference type="InterPro" id="IPR052501">
    <property type="entry name" value="Alpha-1-2_FucT"/>
</dbReference>
<dbReference type="PANTHER" id="PTHR22898:SF3">
    <property type="entry name" value="ALPHA-1,2-FUCOSYLTRANSFERASE-RELATED"/>
    <property type="match status" value="1"/>
</dbReference>
<reference evidence="2" key="1">
    <citation type="submission" date="2022-11" db="UniProtKB">
        <authorList>
            <consortium name="WormBaseParasite"/>
        </authorList>
    </citation>
    <scope>IDENTIFICATION</scope>
</reference>
<dbReference type="WBParaSite" id="ACRNAN_scaffold7164.g16091.t1">
    <property type="protein sequence ID" value="ACRNAN_scaffold7164.g16091.t1"/>
    <property type="gene ID" value="ACRNAN_scaffold7164.g16091"/>
</dbReference>
<dbReference type="AlphaFoldDB" id="A0A914ECY2"/>